<organism evidence="2">
    <name type="scientific">Salix viminalis</name>
    <name type="common">Common osier</name>
    <name type="synonym">Basket willow</name>
    <dbReference type="NCBI Taxonomy" id="40686"/>
    <lineage>
        <taxon>Eukaryota</taxon>
        <taxon>Viridiplantae</taxon>
        <taxon>Streptophyta</taxon>
        <taxon>Embryophyta</taxon>
        <taxon>Tracheophyta</taxon>
        <taxon>Spermatophyta</taxon>
        <taxon>Magnoliopsida</taxon>
        <taxon>eudicotyledons</taxon>
        <taxon>Gunneridae</taxon>
        <taxon>Pentapetalae</taxon>
        <taxon>rosids</taxon>
        <taxon>fabids</taxon>
        <taxon>Malpighiales</taxon>
        <taxon>Salicaceae</taxon>
        <taxon>Saliceae</taxon>
        <taxon>Salix</taxon>
    </lineage>
</organism>
<dbReference type="AlphaFoldDB" id="A0A6N2M737"/>
<feature type="region of interest" description="Disordered" evidence="1">
    <location>
        <begin position="46"/>
        <end position="67"/>
    </location>
</feature>
<sequence length="67" mass="7508">MARDRSNELTLLVKKSLFFLLSNLEWIHESQVTYISLWCSFSTKMAPTSPKSGGTTKSASYFISSPS</sequence>
<gene>
    <name evidence="2" type="ORF">SVIM_LOCUS325796</name>
</gene>
<name>A0A6N2M737_SALVM</name>
<proteinExistence type="predicted"/>
<reference evidence="2" key="1">
    <citation type="submission" date="2019-03" db="EMBL/GenBank/DDBJ databases">
        <authorList>
            <person name="Mank J."/>
            <person name="Almeida P."/>
        </authorList>
    </citation>
    <scope>NUCLEOTIDE SEQUENCE</scope>
    <source>
        <strain evidence="2">78183</strain>
    </source>
</reference>
<protein>
    <submittedName>
        <fullName evidence="2">Uncharacterized protein</fullName>
    </submittedName>
</protein>
<dbReference type="EMBL" id="CAADRP010001707">
    <property type="protein sequence ID" value="VFU49443.1"/>
    <property type="molecule type" value="Genomic_DNA"/>
</dbReference>
<evidence type="ECO:0000313" key="2">
    <source>
        <dbReference type="EMBL" id="VFU49443.1"/>
    </source>
</evidence>
<evidence type="ECO:0000256" key="1">
    <source>
        <dbReference type="SAM" id="MobiDB-lite"/>
    </source>
</evidence>
<accession>A0A6N2M737</accession>